<dbReference type="CDD" id="cd07363">
    <property type="entry name" value="45_DOPA_Dioxygenase"/>
    <property type="match status" value="1"/>
</dbReference>
<feature type="domain" description="Extradiol ring-cleavage dioxygenase class III enzyme subunit B" evidence="6">
    <location>
        <begin position="9"/>
        <end position="252"/>
    </location>
</feature>
<keyword evidence="5" id="KW-0560">Oxidoreductase</keyword>
<evidence type="ECO:0000256" key="4">
    <source>
        <dbReference type="ARBA" id="ARBA00022833"/>
    </source>
</evidence>
<protein>
    <submittedName>
        <fullName evidence="7">Putative aromatic ring-opening dioxygenase</fullName>
    </submittedName>
</protein>
<comment type="cofactor">
    <cofactor evidence="1">
        <name>Zn(2+)</name>
        <dbReference type="ChEBI" id="CHEBI:29105"/>
    </cofactor>
</comment>
<keyword evidence="8" id="KW-1185">Reference proteome</keyword>
<proteinExistence type="inferred from homology"/>
<dbReference type="SUPFAM" id="SSF53213">
    <property type="entry name" value="LigB-like"/>
    <property type="match status" value="1"/>
</dbReference>
<keyword evidence="3" id="KW-0479">Metal-binding</keyword>
<dbReference type="GO" id="GO:0016702">
    <property type="term" value="F:oxidoreductase activity, acting on single donors with incorporation of molecular oxygen, incorporation of two atoms of oxygen"/>
    <property type="evidence" value="ECO:0007669"/>
    <property type="project" value="UniProtKB-ARBA"/>
</dbReference>
<reference evidence="7 8" key="1">
    <citation type="submission" date="2015-05" db="EMBL/GenBank/DDBJ databases">
        <title>Distinctive expansion of gene families associated with plant cell wall degradation and secondary metabolism in the genomes of grapevine trunk pathogens.</title>
        <authorList>
            <person name="Lawrence D.P."/>
            <person name="Travadon R."/>
            <person name="Rolshausen P.E."/>
            <person name="Baumgartner K."/>
        </authorList>
    </citation>
    <scope>NUCLEOTIDE SEQUENCE [LARGE SCALE GENOMIC DNA]</scope>
    <source>
        <strain evidence="7">UCRPC4</strain>
    </source>
</reference>
<dbReference type="GO" id="GO:0008198">
    <property type="term" value="F:ferrous iron binding"/>
    <property type="evidence" value="ECO:0007669"/>
    <property type="project" value="InterPro"/>
</dbReference>
<comment type="similarity">
    <text evidence="2">Belongs to the DODA-type extradiol aromatic ring-opening dioxygenase family.</text>
</comment>
<dbReference type="EMBL" id="LCWF01000184">
    <property type="protein sequence ID" value="KKY15546.1"/>
    <property type="molecule type" value="Genomic_DNA"/>
</dbReference>
<dbReference type="Proteomes" id="UP000053317">
    <property type="component" value="Unassembled WGS sequence"/>
</dbReference>
<evidence type="ECO:0000256" key="3">
    <source>
        <dbReference type="ARBA" id="ARBA00022723"/>
    </source>
</evidence>
<sequence length="275" mass="30351">MATSKTPVYFFSHGGPNVMFETEHPAYGKLAALGKEITTNVKPSAVVVFSAHWQAGKNHVEVNTAEMEPLIYDYYGFPAEYYRVQYPNVGSPALAQKVIGMFKEAGIEAKGVKRGLDHGVFAAFRCAFDPERNPLNVPIVQVSLFGTEDPSQHIKLGRALEPLRDENIVIIVSGMAVHNLRDMRFALGSRQPLPYAISFDAALKEAVETDPEKRDDAMVKLLKRPDARQAHPSFEHLLPIHIGVGAAGSDVGKRVWTLPEACFSWAQFRFGSVEA</sequence>
<evidence type="ECO:0000256" key="1">
    <source>
        <dbReference type="ARBA" id="ARBA00001947"/>
    </source>
</evidence>
<dbReference type="InterPro" id="IPR014436">
    <property type="entry name" value="Extradiol_dOase_DODA"/>
</dbReference>
<dbReference type="PANTHER" id="PTHR30096:SF0">
    <property type="entry name" value="4,5-DOPA DIOXYGENASE EXTRADIOL-LIKE PROTEIN"/>
    <property type="match status" value="1"/>
</dbReference>
<evidence type="ECO:0000313" key="8">
    <source>
        <dbReference type="Proteomes" id="UP000053317"/>
    </source>
</evidence>
<dbReference type="Pfam" id="PF02900">
    <property type="entry name" value="LigB"/>
    <property type="match status" value="1"/>
</dbReference>
<name>A0A0G2DZI1_PHACM</name>
<dbReference type="AlphaFoldDB" id="A0A0G2DZI1"/>
<accession>A0A0G2DZI1</accession>
<evidence type="ECO:0000256" key="5">
    <source>
        <dbReference type="ARBA" id="ARBA00023002"/>
    </source>
</evidence>
<evidence type="ECO:0000259" key="6">
    <source>
        <dbReference type="Pfam" id="PF02900"/>
    </source>
</evidence>
<dbReference type="PIRSF" id="PIRSF006157">
    <property type="entry name" value="Doxgns_DODA"/>
    <property type="match status" value="1"/>
</dbReference>
<evidence type="ECO:0000313" key="7">
    <source>
        <dbReference type="EMBL" id="KKY15546.1"/>
    </source>
</evidence>
<gene>
    <name evidence="7" type="ORF">UCRPC4_g06286</name>
</gene>
<dbReference type="OrthoDB" id="7396853at2759"/>
<dbReference type="PANTHER" id="PTHR30096">
    <property type="entry name" value="4,5-DOPA DIOXYGENASE EXTRADIOL-LIKE PROTEIN"/>
    <property type="match status" value="1"/>
</dbReference>
<reference evidence="7 8" key="2">
    <citation type="submission" date="2015-05" db="EMBL/GenBank/DDBJ databases">
        <authorList>
            <person name="Morales-Cruz A."/>
            <person name="Amrine K.C."/>
            <person name="Cantu D."/>
        </authorList>
    </citation>
    <scope>NUCLEOTIDE SEQUENCE [LARGE SCALE GENOMIC DNA]</scope>
    <source>
        <strain evidence="7">UCRPC4</strain>
    </source>
</reference>
<organism evidence="7 8">
    <name type="scientific">Phaeomoniella chlamydospora</name>
    <name type="common">Phaeoacremonium chlamydosporum</name>
    <dbReference type="NCBI Taxonomy" id="158046"/>
    <lineage>
        <taxon>Eukaryota</taxon>
        <taxon>Fungi</taxon>
        <taxon>Dikarya</taxon>
        <taxon>Ascomycota</taxon>
        <taxon>Pezizomycotina</taxon>
        <taxon>Eurotiomycetes</taxon>
        <taxon>Chaetothyriomycetidae</taxon>
        <taxon>Phaeomoniellales</taxon>
        <taxon>Phaeomoniellaceae</taxon>
        <taxon>Phaeomoniella</taxon>
    </lineage>
</organism>
<evidence type="ECO:0000256" key="2">
    <source>
        <dbReference type="ARBA" id="ARBA00007581"/>
    </source>
</evidence>
<keyword evidence="7" id="KW-0223">Dioxygenase</keyword>
<dbReference type="Gene3D" id="3.40.830.10">
    <property type="entry name" value="LigB-like"/>
    <property type="match status" value="1"/>
</dbReference>
<keyword evidence="4" id="KW-0862">Zinc</keyword>
<comment type="caution">
    <text evidence="7">The sequence shown here is derived from an EMBL/GenBank/DDBJ whole genome shotgun (WGS) entry which is preliminary data.</text>
</comment>
<dbReference type="GO" id="GO:0008270">
    <property type="term" value="F:zinc ion binding"/>
    <property type="evidence" value="ECO:0007669"/>
    <property type="project" value="InterPro"/>
</dbReference>
<dbReference type="InterPro" id="IPR004183">
    <property type="entry name" value="Xdiol_dOase_suB"/>
</dbReference>